<keyword evidence="3" id="KW-0808">Transferase</keyword>
<dbReference type="InterPro" id="IPR029026">
    <property type="entry name" value="tRNA_m1G_MTases_N"/>
</dbReference>
<name>D5C3R3_NITHN</name>
<keyword evidence="8" id="KW-1185">Reference proteome</keyword>
<evidence type="ECO:0000313" key="8">
    <source>
        <dbReference type="Proteomes" id="UP000001844"/>
    </source>
</evidence>
<dbReference type="Pfam" id="PF00588">
    <property type="entry name" value="SpoU_methylase"/>
    <property type="match status" value="1"/>
</dbReference>
<dbReference type="PANTHER" id="PTHR42786:SF2">
    <property type="entry name" value="TRNA (CYTIDINE_URIDINE-2'-O-)-METHYLTRANSFERASE TRMJ"/>
    <property type="match status" value="1"/>
</dbReference>
<comment type="catalytic activity">
    <reaction evidence="5">
        <text>uridine(32) in tRNA + S-adenosyl-L-methionine = 2'-O-methyluridine(32) in tRNA + S-adenosyl-L-homocysteine + H(+)</text>
        <dbReference type="Rhea" id="RHEA:42936"/>
        <dbReference type="Rhea" id="RHEA-COMP:10107"/>
        <dbReference type="Rhea" id="RHEA-COMP:10290"/>
        <dbReference type="ChEBI" id="CHEBI:15378"/>
        <dbReference type="ChEBI" id="CHEBI:57856"/>
        <dbReference type="ChEBI" id="CHEBI:59789"/>
        <dbReference type="ChEBI" id="CHEBI:65315"/>
        <dbReference type="ChEBI" id="CHEBI:74478"/>
        <dbReference type="EC" id="2.1.1.200"/>
    </reaction>
</comment>
<comment type="subunit">
    <text evidence="5">Homodimer.</text>
</comment>
<dbReference type="eggNOG" id="COG0565">
    <property type="taxonomic scope" value="Bacteria"/>
</dbReference>
<evidence type="ECO:0000256" key="5">
    <source>
        <dbReference type="RuleBase" id="RU362024"/>
    </source>
</evidence>
<dbReference type="GO" id="GO:0005829">
    <property type="term" value="C:cytosol"/>
    <property type="evidence" value="ECO:0007669"/>
    <property type="project" value="TreeGrafter"/>
</dbReference>
<dbReference type="STRING" id="472759.Nhal_1927"/>
<evidence type="ECO:0000313" key="7">
    <source>
        <dbReference type="EMBL" id="ADE15035.1"/>
    </source>
</evidence>
<evidence type="ECO:0000256" key="4">
    <source>
        <dbReference type="ARBA" id="ARBA00022691"/>
    </source>
</evidence>
<dbReference type="NCBIfam" id="TIGR00050">
    <property type="entry name" value="rRNA_methyl_1"/>
    <property type="match status" value="1"/>
</dbReference>
<dbReference type="OrthoDB" id="9806346at2"/>
<dbReference type="InterPro" id="IPR001537">
    <property type="entry name" value="SpoU_MeTrfase"/>
</dbReference>
<comment type="catalytic activity">
    <reaction evidence="5">
        <text>cytidine(32) in tRNA + S-adenosyl-L-methionine = 2'-O-methylcytidine(32) in tRNA + S-adenosyl-L-homocysteine + H(+)</text>
        <dbReference type="Rhea" id="RHEA:42932"/>
        <dbReference type="Rhea" id="RHEA-COMP:10288"/>
        <dbReference type="Rhea" id="RHEA-COMP:10289"/>
        <dbReference type="ChEBI" id="CHEBI:15378"/>
        <dbReference type="ChEBI" id="CHEBI:57856"/>
        <dbReference type="ChEBI" id="CHEBI:59789"/>
        <dbReference type="ChEBI" id="CHEBI:74495"/>
        <dbReference type="ChEBI" id="CHEBI:82748"/>
        <dbReference type="EC" id="2.1.1.200"/>
    </reaction>
</comment>
<dbReference type="FunFam" id="3.40.1280.10:FF:000006">
    <property type="entry name" value="Uncharacterized tRNA/rRNA methyltransferase HI_0380"/>
    <property type="match status" value="1"/>
</dbReference>
<dbReference type="EC" id="2.1.1.200" evidence="5"/>
<evidence type="ECO:0000259" key="6">
    <source>
        <dbReference type="Pfam" id="PF00588"/>
    </source>
</evidence>
<dbReference type="PIRSF" id="PIRSF004808">
    <property type="entry name" value="LasT"/>
    <property type="match status" value="1"/>
</dbReference>
<dbReference type="CDD" id="cd18093">
    <property type="entry name" value="SpoU-like_TrmJ"/>
    <property type="match status" value="1"/>
</dbReference>
<dbReference type="RefSeq" id="WP_013032902.1">
    <property type="nucleotide sequence ID" value="NC_013960.1"/>
</dbReference>
<keyword evidence="4 5" id="KW-0949">S-adenosyl-L-methionine</keyword>
<dbReference type="InterPro" id="IPR029028">
    <property type="entry name" value="Alpha/beta_knot_MTases"/>
</dbReference>
<protein>
    <recommendedName>
        <fullName evidence="5">tRNA (cytidine/uridine-2'-O-)-methyltransferase TrmJ</fullName>
        <ecNumber evidence="5">2.1.1.200</ecNumber>
    </recommendedName>
    <alternativeName>
        <fullName evidence="5">tRNA (cytidine(32)/uridine(32)-2'-O)-methyltransferase</fullName>
    </alternativeName>
    <alternativeName>
        <fullName evidence="5">tRNA Cm32/Um32 methyltransferase</fullName>
    </alternativeName>
</protein>
<dbReference type="PANTHER" id="PTHR42786">
    <property type="entry name" value="TRNA/RRNA METHYLTRANSFERASE"/>
    <property type="match status" value="1"/>
</dbReference>
<evidence type="ECO:0000256" key="1">
    <source>
        <dbReference type="ARBA" id="ARBA00007228"/>
    </source>
</evidence>
<dbReference type="AlphaFoldDB" id="D5C3R3"/>
<keyword evidence="5" id="KW-0963">Cytoplasm</keyword>
<dbReference type="GO" id="GO:0160206">
    <property type="term" value="F:tRNA (cytidine(32)/uridine(32)-2'-O)-methyltransferase activity"/>
    <property type="evidence" value="ECO:0007669"/>
    <property type="project" value="UniProtKB-EC"/>
</dbReference>
<feature type="domain" description="tRNA/rRNA methyltransferase SpoU type" evidence="6">
    <location>
        <begin position="6"/>
        <end position="155"/>
    </location>
</feature>
<comment type="subcellular location">
    <subcellularLocation>
        <location evidence="5">Cytoplasm</location>
    </subcellularLocation>
</comment>
<proteinExistence type="inferred from homology"/>
<keyword evidence="5" id="KW-0819">tRNA processing</keyword>
<dbReference type="NCBIfam" id="NF011694">
    <property type="entry name" value="PRK15114.1"/>
    <property type="match status" value="1"/>
</dbReference>
<dbReference type="GO" id="GO:0002128">
    <property type="term" value="P:tRNA nucleoside ribose methylation"/>
    <property type="evidence" value="ECO:0007669"/>
    <property type="project" value="TreeGrafter"/>
</dbReference>
<dbReference type="Gene3D" id="1.10.8.590">
    <property type="match status" value="1"/>
</dbReference>
<gene>
    <name evidence="5" type="primary">trmJ</name>
    <name evidence="7" type="ordered locus">Nhal_1927</name>
</gene>
<dbReference type="Gene3D" id="3.40.1280.10">
    <property type="match status" value="1"/>
</dbReference>
<sequence>MSLAKVRIVLVGTTHPGNIGAAARAMHTMGLSRLYLVNPARFPCAEATARASGADELLAQAEICTSLPQAIAGCRMVFGLSARSRNISWPALDARACGALTVQEALEGEVAIVFGREHSGLSNIELDHCHYWVHIPSNPAYSSLNLAAAVQVMAYEVRMAAMAGASPPARRPTESPPASVDEVEGFFQHLEQTLIEIGFLNPSNPKLLMRRLRRLFFRAHLEIREVNILRGILTAAQDKVKG</sequence>
<dbReference type="GO" id="GO:0106339">
    <property type="term" value="F:tRNA (cytidine(32)-2'-O)-methyltransferase activity"/>
    <property type="evidence" value="ECO:0007669"/>
    <property type="project" value="RHEA"/>
</dbReference>
<organism evidence="7 8">
    <name type="scientific">Nitrosococcus halophilus (strain Nc4)</name>
    <dbReference type="NCBI Taxonomy" id="472759"/>
    <lineage>
        <taxon>Bacteria</taxon>
        <taxon>Pseudomonadati</taxon>
        <taxon>Pseudomonadota</taxon>
        <taxon>Gammaproteobacteria</taxon>
        <taxon>Chromatiales</taxon>
        <taxon>Chromatiaceae</taxon>
        <taxon>Nitrosococcus</taxon>
    </lineage>
</organism>
<dbReference type="InterPro" id="IPR004384">
    <property type="entry name" value="RNA_MeTrfase_TrmJ/LasT"/>
</dbReference>
<comment type="function">
    <text evidence="5">Catalyzes the formation of 2'O-methylated cytidine (Cm32) or 2'O-methylated uridine (Um32) at position 32 in tRNA.</text>
</comment>
<keyword evidence="2 5" id="KW-0489">Methyltransferase</keyword>
<evidence type="ECO:0000256" key="2">
    <source>
        <dbReference type="ARBA" id="ARBA00022603"/>
    </source>
</evidence>
<accession>D5C3R3</accession>
<dbReference type="EMBL" id="CP001798">
    <property type="protein sequence ID" value="ADE15035.1"/>
    <property type="molecule type" value="Genomic_DNA"/>
</dbReference>
<dbReference type="HOGENOM" id="CLU_056931_0_1_6"/>
<evidence type="ECO:0000256" key="3">
    <source>
        <dbReference type="ARBA" id="ARBA00022679"/>
    </source>
</evidence>
<comment type="similarity">
    <text evidence="1">Belongs to the class IV-like SAM-binding methyltransferase superfamily. RNA methyltransferase TrmH family.</text>
</comment>
<reference evidence="8" key="1">
    <citation type="submission" date="2010-04" db="EMBL/GenBank/DDBJ databases">
        <title>Complete genome sequence of Nitrosococcus halophilus Nc4, a salt-adapted, aerobic obligate ammonia-oxidizing sulfur purple bacterium.</title>
        <authorList>
            <consortium name="US DOE Joint Genome Institute"/>
            <person name="Campbell M.A."/>
            <person name="Malfatti S.A."/>
            <person name="Chain P.S.G."/>
            <person name="Heidelberg J.F."/>
            <person name="Ward B.B."/>
            <person name="Klotz M.G."/>
        </authorList>
    </citation>
    <scope>NUCLEOTIDE SEQUENCE [LARGE SCALE GENOMIC DNA]</scope>
    <source>
        <strain evidence="8">Nc4</strain>
    </source>
</reference>
<dbReference type="GO" id="GO:0003723">
    <property type="term" value="F:RNA binding"/>
    <property type="evidence" value="ECO:0007669"/>
    <property type="project" value="InterPro"/>
</dbReference>
<dbReference type="KEGG" id="nhl:Nhal_1927"/>
<dbReference type="Proteomes" id="UP000001844">
    <property type="component" value="Chromosome"/>
</dbReference>
<dbReference type="SUPFAM" id="SSF75217">
    <property type="entry name" value="alpha/beta knot"/>
    <property type="match status" value="1"/>
</dbReference>